<dbReference type="Proteomes" id="UP001284601">
    <property type="component" value="Unassembled WGS sequence"/>
</dbReference>
<feature type="transmembrane region" description="Helical" evidence="1">
    <location>
        <begin position="56"/>
        <end position="76"/>
    </location>
</feature>
<keyword evidence="1" id="KW-0472">Membrane</keyword>
<protein>
    <submittedName>
        <fullName evidence="2">Uncharacterized protein</fullName>
    </submittedName>
</protein>
<keyword evidence="3" id="KW-1185">Reference proteome</keyword>
<organism evidence="2 3">
    <name type="scientific">Conexibacter stalactiti</name>
    <dbReference type="NCBI Taxonomy" id="1940611"/>
    <lineage>
        <taxon>Bacteria</taxon>
        <taxon>Bacillati</taxon>
        <taxon>Actinomycetota</taxon>
        <taxon>Thermoleophilia</taxon>
        <taxon>Solirubrobacterales</taxon>
        <taxon>Conexibacteraceae</taxon>
        <taxon>Conexibacter</taxon>
    </lineage>
</organism>
<feature type="transmembrane region" description="Helical" evidence="1">
    <location>
        <begin position="30"/>
        <end position="50"/>
    </location>
</feature>
<keyword evidence="1" id="KW-0812">Transmembrane</keyword>
<name>A0ABU4HIK1_9ACTN</name>
<proteinExistence type="predicted"/>
<evidence type="ECO:0000313" key="3">
    <source>
        <dbReference type="Proteomes" id="UP001284601"/>
    </source>
</evidence>
<dbReference type="RefSeq" id="WP_318595402.1">
    <property type="nucleotide sequence ID" value="NZ_JAWSTH010000003.1"/>
</dbReference>
<gene>
    <name evidence="2" type="ORF">R7226_02245</name>
</gene>
<evidence type="ECO:0000256" key="1">
    <source>
        <dbReference type="SAM" id="Phobius"/>
    </source>
</evidence>
<sequence>MNSTTNIHQSRADMSEELAEVAGGLRATRVWWVIPLVLLAFPPLLTLVMVAVLSTLVVALLATTAVATVAVPVMLVRRVRAHRRAHRSALVLQGLRK</sequence>
<accession>A0ABU4HIK1</accession>
<evidence type="ECO:0000313" key="2">
    <source>
        <dbReference type="EMBL" id="MDW5593140.1"/>
    </source>
</evidence>
<keyword evidence="1" id="KW-1133">Transmembrane helix</keyword>
<comment type="caution">
    <text evidence="2">The sequence shown here is derived from an EMBL/GenBank/DDBJ whole genome shotgun (WGS) entry which is preliminary data.</text>
</comment>
<reference evidence="3" key="1">
    <citation type="submission" date="2023-07" db="EMBL/GenBank/DDBJ databases">
        <title>Conexibacter stalactiti sp. nov., isolated from stalactites in a lava cave and emended description of the genus Conexibacter.</title>
        <authorList>
            <person name="Lee S.D."/>
        </authorList>
    </citation>
    <scope>NUCLEOTIDE SEQUENCE [LARGE SCALE GENOMIC DNA]</scope>
    <source>
        <strain evidence="3">KCTC 39840</strain>
    </source>
</reference>
<dbReference type="EMBL" id="JAWSTH010000003">
    <property type="protein sequence ID" value="MDW5593140.1"/>
    <property type="molecule type" value="Genomic_DNA"/>
</dbReference>
<reference evidence="2 3" key="2">
    <citation type="submission" date="2023-10" db="EMBL/GenBank/DDBJ databases">
        <authorList>
            <person name="Han X.F."/>
        </authorList>
    </citation>
    <scope>NUCLEOTIDE SEQUENCE [LARGE SCALE GENOMIC DNA]</scope>
    <source>
        <strain evidence="2 3">KCTC 39840</strain>
    </source>
</reference>